<evidence type="ECO:0000313" key="1">
    <source>
        <dbReference type="EMBL" id="QDH91425.1"/>
    </source>
</evidence>
<dbReference type="EMBL" id="MN036221">
    <property type="protein sequence ID" value="QDH91425.1"/>
    <property type="molecule type" value="Genomic_RNA"/>
</dbReference>
<protein>
    <submittedName>
        <fullName evidence="1">Uncharacterized protein</fullName>
    </submittedName>
</protein>
<name>A0A514DCV4_9VIRU</name>
<accession>A0A514DCV4</accession>
<organism evidence="1">
    <name type="scientific">Leviviridae sp</name>
    <dbReference type="NCBI Taxonomy" id="2027243"/>
    <lineage>
        <taxon>Viruses</taxon>
        <taxon>Riboviria</taxon>
        <taxon>Orthornavirae</taxon>
        <taxon>Lenarviricota</taxon>
        <taxon>Leviviricetes</taxon>
        <taxon>Norzivirales</taxon>
        <taxon>Fiersviridae</taxon>
    </lineage>
</organism>
<proteinExistence type="predicted"/>
<reference evidence="1" key="1">
    <citation type="submission" date="2019-05" db="EMBL/GenBank/DDBJ databases">
        <title>Metatranscriptomic reconstruction reveals RNA viruses with the potential to shape carbon cycling in soil.</title>
        <authorList>
            <person name="Starr E.P."/>
            <person name="Nuccio E."/>
            <person name="Pett-Ridge J."/>
            <person name="Banfield J.F."/>
            <person name="Firestone M.K."/>
        </authorList>
    </citation>
    <scope>NUCLEOTIDE SEQUENCE</scope>
    <source>
        <strain evidence="1">H2_Rhizo_Litter_49_scaffold_1090</strain>
    </source>
</reference>
<gene>
    <name evidence="1" type="ORF">H2RhizoLitter491090_000004</name>
</gene>
<sequence>MPVRSRGTSRSEPKGTGVWTFGGPLTIGGTYPIIRDIDSVQDTVHEPDNGPFHVFSFRARGGYINGRQPDTTTWTQYIADAYSNPSDFGHHPPGDSPDNLAAATLGAARTNPSRPSVDVPAELLQLGDTANMLKRAPKSLQEWSKKSSNIFRDSADQGNLAGFAGRSNLFWNFGVAPLVQDLMKLLHFKDVVNSRIKELKRLHSNGGLKRTVTVYSGSNQSQVLPWLVQSNFGFYTVPSKWTTTEEVRTHCRWFPAATFFPFDSDDGDLVKQARAAVIGMSLSNWGTYWEALPWSWLIDWCSTCGAYFAATRNVLPASLSSVSVMRHTRTEFWMGSSNVSGTASVSPCTVTLDTKDRTLSSVFPSATLNFLTEGQMGIVSSLAVRRL</sequence>